<reference evidence="2" key="1">
    <citation type="journal article" date="2019" name="Int. J. Syst. Evol. Microbiol.">
        <title>The Global Catalogue of Microorganisms (GCM) 10K type strain sequencing project: providing services to taxonomists for standard genome sequencing and annotation.</title>
        <authorList>
            <consortium name="The Broad Institute Genomics Platform"/>
            <consortium name="The Broad Institute Genome Sequencing Center for Infectious Disease"/>
            <person name="Wu L."/>
            <person name="Ma J."/>
        </authorList>
    </citation>
    <scope>NUCLEOTIDE SEQUENCE [LARGE SCALE GENOMIC DNA]</scope>
    <source>
        <strain evidence="2">JCM 11756</strain>
    </source>
</reference>
<dbReference type="EMBL" id="BAAAIZ010000090">
    <property type="protein sequence ID" value="GAA1431829.1"/>
    <property type="molecule type" value="Genomic_DNA"/>
</dbReference>
<sequence length="178" mass="19123">MAASRAQRARAAEKRKLAVELALAGLDWESIAERTGYASRGAACTAVNEALKNHLKEMGQNLDELRTVEIARLDRLQAALWPKAMKGDTKAADSVARIVAQRCKLQGVEPPTKIQLEHRIELEARIVVDAVGAALGVLNLDEEQRTAALTAAQQHLLSTAGRAPETVVGELVASTTPE</sequence>
<evidence type="ECO:0000313" key="2">
    <source>
        <dbReference type="Proteomes" id="UP001500973"/>
    </source>
</evidence>
<proteinExistence type="predicted"/>
<gene>
    <name evidence="1" type="ORF">GCM10009601_51650</name>
</gene>
<protein>
    <recommendedName>
        <fullName evidence="3">Helix-turn-helix DNA binding domain protein</fullName>
    </recommendedName>
</protein>
<name>A0ABP4JYW1_9ACTN</name>
<dbReference type="RefSeq" id="WP_344015551.1">
    <property type="nucleotide sequence ID" value="NZ_BAAAIZ010000090.1"/>
</dbReference>
<organism evidence="1 2">
    <name type="scientific">Streptomyces thermospinosisporus</name>
    <dbReference type="NCBI Taxonomy" id="161482"/>
    <lineage>
        <taxon>Bacteria</taxon>
        <taxon>Bacillati</taxon>
        <taxon>Actinomycetota</taxon>
        <taxon>Actinomycetes</taxon>
        <taxon>Kitasatosporales</taxon>
        <taxon>Streptomycetaceae</taxon>
        <taxon>Streptomyces</taxon>
    </lineage>
</organism>
<comment type="caution">
    <text evidence="1">The sequence shown here is derived from an EMBL/GenBank/DDBJ whole genome shotgun (WGS) entry which is preliminary data.</text>
</comment>
<dbReference type="Proteomes" id="UP001500973">
    <property type="component" value="Unassembled WGS sequence"/>
</dbReference>
<accession>A0ABP4JYW1</accession>
<evidence type="ECO:0008006" key="3">
    <source>
        <dbReference type="Google" id="ProtNLM"/>
    </source>
</evidence>
<evidence type="ECO:0000313" key="1">
    <source>
        <dbReference type="EMBL" id="GAA1431829.1"/>
    </source>
</evidence>
<keyword evidence="2" id="KW-1185">Reference proteome</keyword>